<gene>
    <name evidence="1" type="ORF">KIPB_014168</name>
</gene>
<comment type="caution">
    <text evidence="1">The sequence shown here is derived from an EMBL/GenBank/DDBJ whole genome shotgun (WGS) entry which is preliminary data.</text>
</comment>
<protein>
    <submittedName>
        <fullName evidence="1">Uncharacterized protein</fullName>
    </submittedName>
</protein>
<dbReference type="EMBL" id="BDIP01007129">
    <property type="protein sequence ID" value="GIQ91085.1"/>
    <property type="molecule type" value="Genomic_DNA"/>
</dbReference>
<name>A0A9K3D9Y7_9EUKA</name>
<dbReference type="AlphaFoldDB" id="A0A9K3D9Y7"/>
<dbReference type="Proteomes" id="UP000265618">
    <property type="component" value="Unassembled WGS sequence"/>
</dbReference>
<accession>A0A9K3D9Y7</accession>
<evidence type="ECO:0000313" key="1">
    <source>
        <dbReference type="EMBL" id="GIQ91085.1"/>
    </source>
</evidence>
<organism evidence="1 2">
    <name type="scientific">Kipferlia bialata</name>
    <dbReference type="NCBI Taxonomy" id="797122"/>
    <lineage>
        <taxon>Eukaryota</taxon>
        <taxon>Metamonada</taxon>
        <taxon>Carpediemonas-like organisms</taxon>
        <taxon>Kipferlia</taxon>
    </lineage>
</organism>
<feature type="non-terminal residue" evidence="1">
    <location>
        <position position="220"/>
    </location>
</feature>
<keyword evidence="2" id="KW-1185">Reference proteome</keyword>
<proteinExistence type="predicted"/>
<sequence length="220" mass="23884">WTLDYPARDEVDPTGSAARVMASRHLYVGRSVDNIPFRCESYTNSDDESTVCFEDALLHNVVKQMSEEYAMLFTAVSIPTSYVNRDADIDLVAWDLETEEAQSVATTVGNTDGDETTTGDDSPYNMLLSTMSVTSDRQDKALFTFPYMVSKFGVVVNNEASSLFDLSSMAYLDNKVASPCCVTTGSAAAFLRDYGWAEAEGTVAGDGEFYAGASSCACIQ</sequence>
<dbReference type="SUPFAM" id="SSF53850">
    <property type="entry name" value="Periplasmic binding protein-like II"/>
    <property type="match status" value="1"/>
</dbReference>
<reference evidence="1 2" key="1">
    <citation type="journal article" date="2018" name="PLoS ONE">
        <title>The draft genome of Kipferlia bialata reveals reductive genome evolution in fornicate parasites.</title>
        <authorList>
            <person name="Tanifuji G."/>
            <person name="Takabayashi S."/>
            <person name="Kume K."/>
            <person name="Takagi M."/>
            <person name="Nakayama T."/>
            <person name="Kamikawa R."/>
            <person name="Inagaki Y."/>
            <person name="Hashimoto T."/>
        </authorList>
    </citation>
    <scope>NUCLEOTIDE SEQUENCE [LARGE SCALE GENOMIC DNA]</scope>
    <source>
        <strain evidence="1">NY0173</strain>
    </source>
</reference>
<evidence type="ECO:0000313" key="2">
    <source>
        <dbReference type="Proteomes" id="UP000265618"/>
    </source>
</evidence>
<feature type="non-terminal residue" evidence="1">
    <location>
        <position position="1"/>
    </location>
</feature>
<dbReference type="Gene3D" id="3.40.190.10">
    <property type="entry name" value="Periplasmic binding protein-like II"/>
    <property type="match status" value="2"/>
</dbReference>